<protein>
    <submittedName>
        <fullName evidence="2">Uncharacterized protein</fullName>
    </submittedName>
</protein>
<evidence type="ECO:0000313" key="3">
    <source>
        <dbReference type="Proteomes" id="UP000235392"/>
    </source>
</evidence>
<feature type="region of interest" description="Disordered" evidence="1">
    <location>
        <begin position="136"/>
        <end position="237"/>
    </location>
</feature>
<accession>A0A2N5UKA4</accession>
<dbReference type="EMBL" id="PGCI01000132">
    <property type="protein sequence ID" value="PLW38194.1"/>
    <property type="molecule type" value="Genomic_DNA"/>
</dbReference>
<dbReference type="AlphaFoldDB" id="A0A2N5UKA4"/>
<proteinExistence type="predicted"/>
<evidence type="ECO:0000256" key="1">
    <source>
        <dbReference type="SAM" id="MobiDB-lite"/>
    </source>
</evidence>
<gene>
    <name evidence="2" type="ORF">PCASD_09465</name>
</gene>
<comment type="caution">
    <text evidence="2">The sequence shown here is derived from an EMBL/GenBank/DDBJ whole genome shotgun (WGS) entry which is preliminary data.</text>
</comment>
<organism evidence="2 3">
    <name type="scientific">Puccinia coronata f. sp. avenae</name>
    <dbReference type="NCBI Taxonomy" id="200324"/>
    <lineage>
        <taxon>Eukaryota</taxon>
        <taxon>Fungi</taxon>
        <taxon>Dikarya</taxon>
        <taxon>Basidiomycota</taxon>
        <taxon>Pucciniomycotina</taxon>
        <taxon>Pucciniomycetes</taxon>
        <taxon>Pucciniales</taxon>
        <taxon>Pucciniaceae</taxon>
        <taxon>Puccinia</taxon>
    </lineage>
</organism>
<sequence length="402" mass="44089">MFSAKNKATLDSPKDFFSFIKACQALDDEERKCQITTIEKDPKLIAQKERALKNLKRVHASESDTVKPEPSAGAALSCSVVQNIRAIRARYCARPDLTGSSEMPVYMHPTKKGYFLQLDHNRVGVWALAMTENPEVTLLKPPDSPSFEFESAETPEPKRQSPAKSQPRSTLDSPTNTGHCSMSPVSATSPPMPANPFSSPVTMHGVPAFGHGMQSAAPTNTQYHPFPQSASATDTQYGPYPSMPYPMAYGLPYSYSGVQQPPMMYNHMGHPMPPMLMPYGVPQTMVSAQTPAGPKATVPTNSGGHEMDHLAAEAALPTSPASLEDDSLLTDYFRFAKVDPNDADVNKVVNDLGITHYSSFSKFKFTELEARGIRPAPLRLLTSCVGKFKRHLKRKKENSRPT</sequence>
<dbReference type="Proteomes" id="UP000235392">
    <property type="component" value="Unassembled WGS sequence"/>
</dbReference>
<name>A0A2N5UKA4_9BASI</name>
<reference evidence="2 3" key="1">
    <citation type="submission" date="2017-11" db="EMBL/GenBank/DDBJ databases">
        <title>De novo assembly and phasing of dikaryotic genomes from two isolates of Puccinia coronata f. sp. avenae, the causal agent of oat crown rust.</title>
        <authorList>
            <person name="Miller M.E."/>
            <person name="Zhang Y."/>
            <person name="Omidvar V."/>
            <person name="Sperschneider J."/>
            <person name="Schwessinger B."/>
            <person name="Raley C."/>
            <person name="Palmer J.M."/>
            <person name="Garnica D."/>
            <person name="Upadhyaya N."/>
            <person name="Rathjen J."/>
            <person name="Taylor J.M."/>
            <person name="Park R.F."/>
            <person name="Dodds P.N."/>
            <person name="Hirsch C.D."/>
            <person name="Kianian S.F."/>
            <person name="Figueroa M."/>
        </authorList>
    </citation>
    <scope>NUCLEOTIDE SEQUENCE [LARGE SCALE GENOMIC DNA]</scope>
    <source>
        <strain evidence="2">12SD80</strain>
    </source>
</reference>
<evidence type="ECO:0000313" key="2">
    <source>
        <dbReference type="EMBL" id="PLW38194.1"/>
    </source>
</evidence>
<feature type="compositionally biased region" description="Polar residues" evidence="1">
    <location>
        <begin position="162"/>
        <end position="189"/>
    </location>
</feature>
<feature type="compositionally biased region" description="Polar residues" evidence="1">
    <location>
        <begin position="216"/>
        <end position="236"/>
    </location>
</feature>